<gene>
    <name evidence="5" type="ORF">IAR55_003269</name>
</gene>
<evidence type="ECO:0000256" key="1">
    <source>
        <dbReference type="ARBA" id="ARBA00010322"/>
    </source>
</evidence>
<name>A0AAW0YZ52_9TREE</name>
<sequence length="524" mass="58690">MRSATSSGRPVLAGAARSVRPTAHIRHSLPSSRRPIRIIAAPRPVGASIATRRYLHSSLKAEDEGQKPFHALSTHAAEARASFRDPLTRYDHLVKDNVLRPDPHQRAIISKLERLWKDLQHYDPGPVPEPATTEVTPSFFGKLFHRTPTHPQPTHALENVPKGLYLYGSVGTGKTMLMDLFHSTLPEQFRSKQKGGYGSTRIHFHSFMLDVLQRQHEVGAKYAAMGLGKRDAMPEVARSLAEEGRVLCFDEFQVTDIVTAMILRQLLERLMGFGVVCIMTSNRHPDELYINGIQRQSFIPAIELIKEKFEVVDLDSGTDYRKLPRALNKVYFSPLSSDTKSELSKLFQSLASADPVSTEVVHDRKIPLWGRELHVPESSGSVAKFKFSDLCNRPLSAADYLEVTGRFGTVFVEDVPRMGLGERDQARRFITFIDACYENKTKIFISSEVPIFQVFSDKHDKGTAGDDEHMRNVMDDMGLNADDVGSSSLFSGDEELFAFARCVSRLSQMGTKEWSETSGGEQQL</sequence>
<dbReference type="NCBIfam" id="NF040713">
    <property type="entry name" value="ZapE"/>
    <property type="match status" value="1"/>
</dbReference>
<evidence type="ECO:0000256" key="3">
    <source>
        <dbReference type="ARBA" id="ARBA00022840"/>
    </source>
</evidence>
<evidence type="ECO:0000313" key="5">
    <source>
        <dbReference type="EMBL" id="KAK8854530.1"/>
    </source>
</evidence>
<dbReference type="GO" id="GO:0005524">
    <property type="term" value="F:ATP binding"/>
    <property type="evidence" value="ECO:0007669"/>
    <property type="project" value="UniProtKB-KW"/>
</dbReference>
<keyword evidence="2" id="KW-0547">Nucleotide-binding</keyword>
<dbReference type="PANTHER" id="PTHR12169:SF6">
    <property type="entry name" value="AFG1-LIKE ATPASE"/>
    <property type="match status" value="1"/>
</dbReference>
<dbReference type="InterPro" id="IPR005654">
    <property type="entry name" value="ATPase_AFG1-like"/>
</dbReference>
<organism evidence="5 6">
    <name type="scientific">Kwoniella newhampshirensis</name>
    <dbReference type="NCBI Taxonomy" id="1651941"/>
    <lineage>
        <taxon>Eukaryota</taxon>
        <taxon>Fungi</taxon>
        <taxon>Dikarya</taxon>
        <taxon>Basidiomycota</taxon>
        <taxon>Agaricomycotina</taxon>
        <taxon>Tremellomycetes</taxon>
        <taxon>Tremellales</taxon>
        <taxon>Cryptococcaceae</taxon>
        <taxon>Kwoniella</taxon>
    </lineage>
</organism>
<keyword evidence="3" id="KW-0067">ATP-binding</keyword>
<dbReference type="Proteomes" id="UP001388673">
    <property type="component" value="Unassembled WGS sequence"/>
</dbReference>
<dbReference type="PANTHER" id="PTHR12169">
    <property type="entry name" value="ATPASE N2B"/>
    <property type="match status" value="1"/>
</dbReference>
<dbReference type="KEGG" id="kne:92180527"/>
<protein>
    <recommendedName>
        <fullName evidence="4">AAA+ ATPase domain-containing protein</fullName>
    </recommendedName>
</protein>
<feature type="domain" description="AAA+ ATPase" evidence="4">
    <location>
        <begin position="160"/>
        <end position="303"/>
    </location>
</feature>
<dbReference type="InterPro" id="IPR027417">
    <property type="entry name" value="P-loop_NTPase"/>
</dbReference>
<comment type="similarity">
    <text evidence="1">Belongs to the AFG1 ATPase family.</text>
</comment>
<evidence type="ECO:0000256" key="2">
    <source>
        <dbReference type="ARBA" id="ARBA00022741"/>
    </source>
</evidence>
<accession>A0AAW0YZ52</accession>
<reference evidence="5 6" key="1">
    <citation type="journal article" date="2024" name="bioRxiv">
        <title>Comparative genomics of Cryptococcus and Kwoniella reveals pathogenesis evolution and contrasting karyotype dynamics via intercentromeric recombination or chromosome fusion.</title>
        <authorList>
            <person name="Coelho M.A."/>
            <person name="David-Palma M."/>
            <person name="Shea T."/>
            <person name="Bowers K."/>
            <person name="McGinley-Smith S."/>
            <person name="Mohammad A.W."/>
            <person name="Gnirke A."/>
            <person name="Yurkov A.M."/>
            <person name="Nowrousian M."/>
            <person name="Sun S."/>
            <person name="Cuomo C.A."/>
            <person name="Heitman J."/>
        </authorList>
    </citation>
    <scope>NUCLEOTIDE SEQUENCE [LARGE SCALE GENOMIC DNA]</scope>
    <source>
        <strain evidence="5 6">CBS 13917</strain>
    </source>
</reference>
<dbReference type="GO" id="GO:0006515">
    <property type="term" value="P:protein quality control for misfolded or incompletely synthesized proteins"/>
    <property type="evidence" value="ECO:0007669"/>
    <property type="project" value="TreeGrafter"/>
</dbReference>
<dbReference type="GO" id="GO:0005739">
    <property type="term" value="C:mitochondrion"/>
    <property type="evidence" value="ECO:0007669"/>
    <property type="project" value="TreeGrafter"/>
</dbReference>
<dbReference type="RefSeq" id="XP_066802768.1">
    <property type="nucleotide sequence ID" value="XM_066946376.1"/>
</dbReference>
<comment type="caution">
    <text evidence="5">The sequence shown here is derived from an EMBL/GenBank/DDBJ whole genome shotgun (WGS) entry which is preliminary data.</text>
</comment>
<keyword evidence="6" id="KW-1185">Reference proteome</keyword>
<dbReference type="GeneID" id="92180527"/>
<dbReference type="AlphaFoldDB" id="A0AAW0YZ52"/>
<dbReference type="GO" id="GO:0016887">
    <property type="term" value="F:ATP hydrolysis activity"/>
    <property type="evidence" value="ECO:0007669"/>
    <property type="project" value="InterPro"/>
</dbReference>
<proteinExistence type="inferred from homology"/>
<dbReference type="EMBL" id="JBCAWK010000006">
    <property type="protein sequence ID" value="KAK8854530.1"/>
    <property type="molecule type" value="Genomic_DNA"/>
</dbReference>
<dbReference type="InterPro" id="IPR003593">
    <property type="entry name" value="AAA+_ATPase"/>
</dbReference>
<evidence type="ECO:0000313" key="6">
    <source>
        <dbReference type="Proteomes" id="UP001388673"/>
    </source>
</evidence>
<dbReference type="SMART" id="SM00382">
    <property type="entry name" value="AAA"/>
    <property type="match status" value="1"/>
</dbReference>
<dbReference type="Gene3D" id="3.40.50.300">
    <property type="entry name" value="P-loop containing nucleotide triphosphate hydrolases"/>
    <property type="match status" value="1"/>
</dbReference>
<dbReference type="Pfam" id="PF03969">
    <property type="entry name" value="AFG1_ATPase"/>
    <property type="match status" value="1"/>
</dbReference>
<evidence type="ECO:0000259" key="4">
    <source>
        <dbReference type="SMART" id="SM00382"/>
    </source>
</evidence>
<dbReference type="SUPFAM" id="SSF52540">
    <property type="entry name" value="P-loop containing nucleoside triphosphate hydrolases"/>
    <property type="match status" value="1"/>
</dbReference>